<feature type="compositionally biased region" description="Polar residues" evidence="1">
    <location>
        <begin position="16"/>
        <end position="25"/>
    </location>
</feature>
<comment type="caution">
    <text evidence="2">The sequence shown here is derived from an EMBL/GenBank/DDBJ whole genome shotgun (WGS) entry which is preliminary data.</text>
</comment>
<dbReference type="PANTHER" id="PTHR10569:SF2">
    <property type="entry name" value="GLYCOGEN DEBRANCHING ENZYME"/>
    <property type="match status" value="1"/>
</dbReference>
<dbReference type="GO" id="GO:0004135">
    <property type="term" value="F:amylo-alpha-1,6-glucosidase activity"/>
    <property type="evidence" value="ECO:0007669"/>
    <property type="project" value="InterPro"/>
</dbReference>
<evidence type="ECO:0000313" key="3">
    <source>
        <dbReference type="Proteomes" id="UP000784294"/>
    </source>
</evidence>
<proteinExistence type="predicted"/>
<gene>
    <name evidence="2" type="ORF">PXEA_LOCUS24965</name>
</gene>
<name>A0A448X9Q0_9PLAT</name>
<accession>A0A448X9Q0</accession>
<dbReference type="GO" id="GO:0004134">
    <property type="term" value="F:4-alpha-glucanotransferase activity"/>
    <property type="evidence" value="ECO:0007669"/>
    <property type="project" value="InterPro"/>
</dbReference>
<dbReference type="PANTHER" id="PTHR10569">
    <property type="entry name" value="GLYCOGEN DEBRANCHING ENZYME"/>
    <property type="match status" value="1"/>
</dbReference>
<dbReference type="EMBL" id="CAAALY010123515">
    <property type="protein sequence ID" value="VEL31525.1"/>
    <property type="molecule type" value="Genomic_DNA"/>
</dbReference>
<dbReference type="AlphaFoldDB" id="A0A448X9Q0"/>
<organism evidence="2 3">
    <name type="scientific">Protopolystoma xenopodis</name>
    <dbReference type="NCBI Taxonomy" id="117903"/>
    <lineage>
        <taxon>Eukaryota</taxon>
        <taxon>Metazoa</taxon>
        <taxon>Spiralia</taxon>
        <taxon>Lophotrochozoa</taxon>
        <taxon>Platyhelminthes</taxon>
        <taxon>Monogenea</taxon>
        <taxon>Polyopisthocotylea</taxon>
        <taxon>Polystomatidea</taxon>
        <taxon>Polystomatidae</taxon>
        <taxon>Protopolystoma</taxon>
    </lineage>
</organism>
<reference evidence="2" key="1">
    <citation type="submission" date="2018-11" db="EMBL/GenBank/DDBJ databases">
        <authorList>
            <consortium name="Pathogen Informatics"/>
        </authorList>
    </citation>
    <scope>NUCLEOTIDE SEQUENCE</scope>
</reference>
<dbReference type="Proteomes" id="UP000784294">
    <property type="component" value="Unassembled WGS sequence"/>
</dbReference>
<feature type="compositionally biased region" description="Low complexity" evidence="1">
    <location>
        <begin position="1"/>
        <end position="14"/>
    </location>
</feature>
<evidence type="ECO:0000313" key="2">
    <source>
        <dbReference type="EMBL" id="VEL31525.1"/>
    </source>
</evidence>
<keyword evidence="3" id="KW-1185">Reference proteome</keyword>
<dbReference type="InterPro" id="IPR010401">
    <property type="entry name" value="AGL/Gdb1"/>
</dbReference>
<dbReference type="OrthoDB" id="6019729at2759"/>
<sequence length="150" mass="15891">MQASLFRAASSLASMGTRSVSTGVASGSGHGSPHPPDGQASGTSELDQPDELLLEAVARATANASVNSILSRPVWRWFPSDDAAGWPTGTVPIKRVCLSAQEQVLSDVMQEALQRHASGIDFIERNAGSSIDEHMNQEGFHASLLLSHLR</sequence>
<evidence type="ECO:0000256" key="1">
    <source>
        <dbReference type="SAM" id="MobiDB-lite"/>
    </source>
</evidence>
<feature type="region of interest" description="Disordered" evidence="1">
    <location>
        <begin position="1"/>
        <end position="51"/>
    </location>
</feature>
<protein>
    <submittedName>
        <fullName evidence="2">Uncharacterized protein</fullName>
    </submittedName>
</protein>
<dbReference type="GO" id="GO:0005980">
    <property type="term" value="P:glycogen catabolic process"/>
    <property type="evidence" value="ECO:0007669"/>
    <property type="project" value="InterPro"/>
</dbReference>